<keyword evidence="2" id="KW-0456">Lyase</keyword>
<feature type="domain" description="DJ-1/PfpI" evidence="4">
    <location>
        <begin position="26"/>
        <end position="216"/>
    </location>
</feature>
<dbReference type="Gene3D" id="3.40.50.880">
    <property type="match status" value="1"/>
</dbReference>
<evidence type="ECO:0000313" key="5">
    <source>
        <dbReference type="EMBL" id="MBD1379831.1"/>
    </source>
</evidence>
<dbReference type="GO" id="GO:0005737">
    <property type="term" value="C:cytoplasm"/>
    <property type="evidence" value="ECO:0007669"/>
    <property type="project" value="TreeGrafter"/>
</dbReference>
<keyword evidence="1" id="KW-0346">Stress response</keyword>
<dbReference type="PANTHER" id="PTHR48094:SF11">
    <property type="entry name" value="GLUTATHIONE-INDEPENDENT GLYOXALASE HSP31-RELATED"/>
    <property type="match status" value="1"/>
</dbReference>
<dbReference type="Proteomes" id="UP000626844">
    <property type="component" value="Unassembled WGS sequence"/>
</dbReference>
<keyword evidence="5" id="KW-0315">Glutamine amidotransferase</keyword>
<dbReference type="PANTHER" id="PTHR48094">
    <property type="entry name" value="PROTEIN/NUCLEIC ACID DEGLYCASE DJ-1-RELATED"/>
    <property type="match status" value="1"/>
</dbReference>
<dbReference type="GO" id="GO:0019172">
    <property type="term" value="F:glyoxalase III activity"/>
    <property type="evidence" value="ECO:0007669"/>
    <property type="project" value="TreeGrafter"/>
</dbReference>
<evidence type="ECO:0000259" key="4">
    <source>
        <dbReference type="Pfam" id="PF01965"/>
    </source>
</evidence>
<comment type="caution">
    <text evidence="5">The sequence shown here is derived from an EMBL/GenBank/DDBJ whole genome shotgun (WGS) entry which is preliminary data.</text>
</comment>
<dbReference type="InterPro" id="IPR029062">
    <property type="entry name" value="Class_I_gatase-like"/>
</dbReference>
<gene>
    <name evidence="5" type="ORF">IC621_06270</name>
</gene>
<keyword evidence="6" id="KW-1185">Reference proteome</keyword>
<protein>
    <submittedName>
        <fullName evidence="5">Type 1 glutamine amidotransferase domain-containing protein</fullName>
    </submittedName>
</protein>
<sequence>MAEKILMIVTTADKVTDDIKTGIWLSEFAEPFIEFKKYGYDVTIASPKGGKAPLDPNSMEENQPKGFIEAIPFLDSTLRLEEVEPSEYKAVFLPGGHGTMFDLPDNKTLHTILKYFIDKGKLIGAVCHGPSGLVEAKGSDGRHFVNGKKLTAFTDAEEKETTLDGHMPFLLESKLRELGALFVEAPEFTDHVVVDRNLVTGQNPQSSLSTARAFLEELQK</sequence>
<dbReference type="Pfam" id="PF01965">
    <property type="entry name" value="DJ-1_PfpI"/>
    <property type="match status" value="1"/>
</dbReference>
<evidence type="ECO:0000256" key="2">
    <source>
        <dbReference type="ARBA" id="ARBA00023239"/>
    </source>
</evidence>
<dbReference type="EMBL" id="JACXAI010000005">
    <property type="protein sequence ID" value="MBD1379831.1"/>
    <property type="molecule type" value="Genomic_DNA"/>
</dbReference>
<dbReference type="GO" id="GO:0019243">
    <property type="term" value="P:methylglyoxal catabolic process to D-lactate via S-lactoyl-glutathione"/>
    <property type="evidence" value="ECO:0007669"/>
    <property type="project" value="TreeGrafter"/>
</dbReference>
<evidence type="ECO:0000313" key="6">
    <source>
        <dbReference type="Proteomes" id="UP000626844"/>
    </source>
</evidence>
<dbReference type="AlphaFoldDB" id="A0A926RWE4"/>
<proteinExistence type="inferred from homology"/>
<dbReference type="SUPFAM" id="SSF52317">
    <property type="entry name" value="Class I glutamine amidotransferase-like"/>
    <property type="match status" value="1"/>
</dbReference>
<dbReference type="InterPro" id="IPR050325">
    <property type="entry name" value="Prot/Nucl_acid_deglycase"/>
</dbReference>
<comment type="similarity">
    <text evidence="3">Belongs to the peptidase C56 family. HSP31-like subfamily.</text>
</comment>
<dbReference type="RefSeq" id="WP_191156808.1">
    <property type="nucleotide sequence ID" value="NZ_JACXAI010000005.1"/>
</dbReference>
<evidence type="ECO:0000256" key="1">
    <source>
        <dbReference type="ARBA" id="ARBA00023016"/>
    </source>
</evidence>
<reference evidence="5" key="1">
    <citation type="submission" date="2020-09" db="EMBL/GenBank/DDBJ databases">
        <title>A novel bacterium of genus Bacillus, isolated from South China Sea.</title>
        <authorList>
            <person name="Huang H."/>
            <person name="Mo K."/>
            <person name="Hu Y."/>
        </authorList>
    </citation>
    <scope>NUCLEOTIDE SEQUENCE</scope>
    <source>
        <strain evidence="5">IB182487</strain>
    </source>
</reference>
<evidence type="ECO:0000256" key="3">
    <source>
        <dbReference type="ARBA" id="ARBA00038493"/>
    </source>
</evidence>
<dbReference type="InterPro" id="IPR002818">
    <property type="entry name" value="DJ-1/PfpI"/>
</dbReference>
<dbReference type="CDD" id="cd03141">
    <property type="entry name" value="GATase1_Hsp31_like"/>
    <property type="match status" value="1"/>
</dbReference>
<organism evidence="5 6">
    <name type="scientific">Metabacillus arenae</name>
    <dbReference type="NCBI Taxonomy" id="2771434"/>
    <lineage>
        <taxon>Bacteria</taxon>
        <taxon>Bacillati</taxon>
        <taxon>Bacillota</taxon>
        <taxon>Bacilli</taxon>
        <taxon>Bacillales</taxon>
        <taxon>Bacillaceae</taxon>
        <taxon>Metabacillus</taxon>
    </lineage>
</organism>
<accession>A0A926RWE4</accession>
<name>A0A926RWE4_9BACI</name>